<dbReference type="GO" id="GO:0008270">
    <property type="term" value="F:zinc ion binding"/>
    <property type="evidence" value="ECO:0007669"/>
    <property type="project" value="UniProtKB-KW"/>
</dbReference>
<keyword evidence="12 15" id="KW-0472">Membrane</keyword>
<dbReference type="KEGG" id="nau:109209557"/>
<name>A0A314KMQ8_NICAT</name>
<protein>
    <recommendedName>
        <fullName evidence="4">RING-type E3 ubiquitin transferase</fullName>
        <ecNumber evidence="4">2.3.2.27</ecNumber>
    </recommendedName>
</protein>
<comment type="similarity">
    <text evidence="13">Belongs to the RING-type zinc finger family. ATL subfamily.</text>
</comment>
<keyword evidence="6 15" id="KW-0812">Transmembrane</keyword>
<feature type="domain" description="RING-type" evidence="16">
    <location>
        <begin position="108"/>
        <end position="150"/>
    </location>
</feature>
<dbReference type="Pfam" id="PF13639">
    <property type="entry name" value="zf-RING_2"/>
    <property type="match status" value="1"/>
</dbReference>
<keyword evidence="8 14" id="KW-0863">Zinc-finger</keyword>
<dbReference type="EMBL" id="MJEQ01001430">
    <property type="protein sequence ID" value="OIT30761.1"/>
    <property type="molecule type" value="Genomic_DNA"/>
</dbReference>
<dbReference type="CDD" id="cd16461">
    <property type="entry name" value="RING-H2_EL5-like"/>
    <property type="match status" value="1"/>
</dbReference>
<dbReference type="InterPro" id="IPR013083">
    <property type="entry name" value="Znf_RING/FYVE/PHD"/>
</dbReference>
<dbReference type="GO" id="GO:0061630">
    <property type="term" value="F:ubiquitin protein ligase activity"/>
    <property type="evidence" value="ECO:0007669"/>
    <property type="project" value="UniProtKB-EC"/>
</dbReference>
<evidence type="ECO:0000256" key="4">
    <source>
        <dbReference type="ARBA" id="ARBA00012483"/>
    </source>
</evidence>
<comment type="subcellular location">
    <subcellularLocation>
        <location evidence="2">Membrane</location>
        <topology evidence="2">Single-pass membrane protein</topology>
    </subcellularLocation>
</comment>
<dbReference type="Proteomes" id="UP000187609">
    <property type="component" value="Unassembled WGS sequence"/>
</dbReference>
<dbReference type="GeneID" id="109209557"/>
<evidence type="ECO:0000256" key="9">
    <source>
        <dbReference type="ARBA" id="ARBA00022786"/>
    </source>
</evidence>
<comment type="caution">
    <text evidence="17">The sequence shown here is derived from an EMBL/GenBank/DDBJ whole genome shotgun (WGS) entry which is preliminary data.</text>
</comment>
<evidence type="ECO:0000256" key="14">
    <source>
        <dbReference type="PROSITE-ProRule" id="PRU00175"/>
    </source>
</evidence>
<proteinExistence type="inferred from homology"/>
<dbReference type="Gene3D" id="3.30.40.10">
    <property type="entry name" value="Zinc/RING finger domain, C3HC4 (zinc finger)"/>
    <property type="match status" value="1"/>
</dbReference>
<evidence type="ECO:0000256" key="1">
    <source>
        <dbReference type="ARBA" id="ARBA00000900"/>
    </source>
</evidence>
<evidence type="ECO:0000313" key="17">
    <source>
        <dbReference type="EMBL" id="OIT30761.1"/>
    </source>
</evidence>
<dbReference type="AlphaFoldDB" id="A0A314KMQ8"/>
<evidence type="ECO:0000256" key="7">
    <source>
        <dbReference type="ARBA" id="ARBA00022723"/>
    </source>
</evidence>
<evidence type="ECO:0000256" key="13">
    <source>
        <dbReference type="ARBA" id="ARBA00024209"/>
    </source>
</evidence>
<dbReference type="SMR" id="A0A314KMQ8"/>
<keyword evidence="11 15" id="KW-1133">Transmembrane helix</keyword>
<evidence type="ECO:0000256" key="6">
    <source>
        <dbReference type="ARBA" id="ARBA00022692"/>
    </source>
</evidence>
<evidence type="ECO:0000256" key="8">
    <source>
        <dbReference type="ARBA" id="ARBA00022771"/>
    </source>
</evidence>
<dbReference type="Gramene" id="OIT30761">
    <property type="protein sequence ID" value="OIT30761"/>
    <property type="gene ID" value="A4A49_19370"/>
</dbReference>
<keyword evidence="9" id="KW-0833">Ubl conjugation pathway</keyword>
<dbReference type="OrthoDB" id="8062037at2759"/>
<dbReference type="SMART" id="SM00184">
    <property type="entry name" value="RING"/>
    <property type="match status" value="1"/>
</dbReference>
<dbReference type="PANTHER" id="PTHR46719">
    <property type="entry name" value="TRANSCRIPTION FACTOR C2H2 FAMILY-RELATED"/>
    <property type="match status" value="1"/>
</dbReference>
<evidence type="ECO:0000256" key="12">
    <source>
        <dbReference type="ARBA" id="ARBA00023136"/>
    </source>
</evidence>
<accession>A0A314KMQ8</accession>
<comment type="catalytic activity">
    <reaction evidence="1">
        <text>S-ubiquitinyl-[E2 ubiquitin-conjugating enzyme]-L-cysteine + [acceptor protein]-L-lysine = [E2 ubiquitin-conjugating enzyme]-L-cysteine + N(6)-ubiquitinyl-[acceptor protein]-L-lysine.</text>
        <dbReference type="EC" id="2.3.2.27"/>
    </reaction>
</comment>
<evidence type="ECO:0000256" key="15">
    <source>
        <dbReference type="SAM" id="Phobius"/>
    </source>
</evidence>
<evidence type="ECO:0000256" key="2">
    <source>
        <dbReference type="ARBA" id="ARBA00004167"/>
    </source>
</evidence>
<keyword evidence="18" id="KW-1185">Reference proteome</keyword>
<dbReference type="EC" id="2.3.2.27" evidence="4"/>
<feature type="transmembrane region" description="Helical" evidence="15">
    <location>
        <begin position="24"/>
        <end position="47"/>
    </location>
</feature>
<keyword evidence="5" id="KW-0808">Transferase</keyword>
<evidence type="ECO:0000259" key="16">
    <source>
        <dbReference type="PROSITE" id="PS50089"/>
    </source>
</evidence>
<organism evidence="17 18">
    <name type="scientific">Nicotiana attenuata</name>
    <name type="common">Coyote tobacco</name>
    <dbReference type="NCBI Taxonomy" id="49451"/>
    <lineage>
        <taxon>Eukaryota</taxon>
        <taxon>Viridiplantae</taxon>
        <taxon>Streptophyta</taxon>
        <taxon>Embryophyta</taxon>
        <taxon>Tracheophyta</taxon>
        <taxon>Spermatophyta</taxon>
        <taxon>Magnoliopsida</taxon>
        <taxon>eudicotyledons</taxon>
        <taxon>Gunneridae</taxon>
        <taxon>Pentapetalae</taxon>
        <taxon>asterids</taxon>
        <taxon>lamiids</taxon>
        <taxon>Solanales</taxon>
        <taxon>Solanaceae</taxon>
        <taxon>Nicotianoideae</taxon>
        <taxon>Nicotianeae</taxon>
        <taxon>Nicotiana</taxon>
    </lineage>
</organism>
<dbReference type="InterPro" id="IPR001841">
    <property type="entry name" value="Znf_RING"/>
</dbReference>
<comment type="pathway">
    <text evidence="3">Protein modification; protein ubiquitination.</text>
</comment>
<evidence type="ECO:0000256" key="3">
    <source>
        <dbReference type="ARBA" id="ARBA00004906"/>
    </source>
</evidence>
<reference evidence="17" key="1">
    <citation type="submission" date="2016-11" db="EMBL/GenBank/DDBJ databases">
        <title>The genome of Nicotiana attenuata.</title>
        <authorList>
            <person name="Xu S."/>
            <person name="Brockmoeller T."/>
            <person name="Gaquerel E."/>
            <person name="Navarro A."/>
            <person name="Kuhl H."/>
            <person name="Gase K."/>
            <person name="Ling Z."/>
            <person name="Zhou W."/>
            <person name="Kreitzer C."/>
            <person name="Stanke M."/>
            <person name="Tang H."/>
            <person name="Lyons E."/>
            <person name="Pandey P."/>
            <person name="Pandey S.P."/>
            <person name="Timmermann B."/>
            <person name="Baldwin I.T."/>
        </authorList>
    </citation>
    <scope>NUCLEOTIDE SEQUENCE [LARGE SCALE GENOMIC DNA]</scope>
    <source>
        <strain evidence="17">UT</strain>
    </source>
</reference>
<evidence type="ECO:0000256" key="10">
    <source>
        <dbReference type="ARBA" id="ARBA00022833"/>
    </source>
</evidence>
<gene>
    <name evidence="17" type="primary">ATL70_5</name>
    <name evidence="17" type="ORF">A4A49_19370</name>
</gene>
<keyword evidence="7" id="KW-0479">Metal-binding</keyword>
<dbReference type="FunFam" id="3.30.40.10:FF:000187">
    <property type="entry name" value="E3 ubiquitin-protein ligase ATL6"/>
    <property type="match status" value="1"/>
</dbReference>
<dbReference type="PROSITE" id="PS50089">
    <property type="entry name" value="ZF_RING_2"/>
    <property type="match status" value="1"/>
</dbReference>
<dbReference type="SUPFAM" id="SSF57850">
    <property type="entry name" value="RING/U-box"/>
    <property type="match status" value="1"/>
</dbReference>
<dbReference type="PANTHER" id="PTHR46719:SF15">
    <property type="entry name" value="RING-H2 FINGER PROTEIN ATL70-LIKE"/>
    <property type="match status" value="1"/>
</dbReference>
<evidence type="ECO:0000256" key="11">
    <source>
        <dbReference type="ARBA" id="ARBA00022989"/>
    </source>
</evidence>
<sequence>MEGGELSEGTPEELGENRLNYSGYGFIFSVGILIILIVITYASYLYIRMRSRNNSATTITTTTITTVENGMILIQQGIDEDTIRTYPKLLYAQVKAHKIGDTASSSGCSICLADYKDKDMLRLLPNCGHLFHIMCIDPWLRLHPTCPICRNSPLPSPLVEVVPL</sequence>
<dbReference type="GO" id="GO:0016020">
    <property type="term" value="C:membrane"/>
    <property type="evidence" value="ECO:0007669"/>
    <property type="project" value="UniProtKB-SubCell"/>
</dbReference>
<evidence type="ECO:0000256" key="5">
    <source>
        <dbReference type="ARBA" id="ARBA00022679"/>
    </source>
</evidence>
<evidence type="ECO:0000313" key="18">
    <source>
        <dbReference type="Proteomes" id="UP000187609"/>
    </source>
</evidence>
<dbReference type="InterPro" id="IPR045899">
    <property type="entry name" value="ATL71-like"/>
</dbReference>
<keyword evidence="10" id="KW-0862">Zinc</keyword>